<dbReference type="GO" id="GO:0004386">
    <property type="term" value="F:helicase activity"/>
    <property type="evidence" value="ECO:0007669"/>
    <property type="project" value="UniProtKB-KW"/>
</dbReference>
<dbReference type="NCBIfam" id="TIGR02773">
    <property type="entry name" value="addB_Gpos"/>
    <property type="match status" value="1"/>
</dbReference>
<keyword evidence="10" id="KW-0408">Iron</keyword>
<dbReference type="GO" id="GO:0051539">
    <property type="term" value="F:4 iron, 4 sulfur cluster binding"/>
    <property type="evidence" value="ECO:0007669"/>
    <property type="project" value="UniProtKB-KW"/>
</dbReference>
<evidence type="ECO:0000256" key="13">
    <source>
        <dbReference type="ARBA" id="ARBA00023204"/>
    </source>
</evidence>
<keyword evidence="2" id="KW-0540">Nuclease</keyword>
<evidence type="ECO:0000256" key="11">
    <source>
        <dbReference type="ARBA" id="ARBA00023014"/>
    </source>
</evidence>
<evidence type="ECO:0000259" key="14">
    <source>
        <dbReference type="PROSITE" id="PS51217"/>
    </source>
</evidence>
<dbReference type="Gene3D" id="3.90.320.10">
    <property type="match status" value="1"/>
</dbReference>
<dbReference type="PANTHER" id="PTHR30591">
    <property type="entry name" value="RECBCD ENZYME SUBUNIT RECC"/>
    <property type="match status" value="1"/>
</dbReference>
<gene>
    <name evidence="15" type="ORF">ALO_10239</name>
</gene>
<protein>
    <submittedName>
        <fullName evidence="15">ATP-dependent helicase/deoxyribonuclease subunit B</fullName>
    </submittedName>
</protein>
<organism evidence="15 16">
    <name type="scientific">Acetonema longum DSM 6540</name>
    <dbReference type="NCBI Taxonomy" id="1009370"/>
    <lineage>
        <taxon>Bacteria</taxon>
        <taxon>Bacillati</taxon>
        <taxon>Bacillota</taxon>
        <taxon>Negativicutes</taxon>
        <taxon>Acetonemataceae</taxon>
        <taxon>Acetonema</taxon>
    </lineage>
</organism>
<dbReference type="PANTHER" id="PTHR30591:SF1">
    <property type="entry name" value="RECBCD ENZYME SUBUNIT RECC"/>
    <property type="match status" value="1"/>
</dbReference>
<evidence type="ECO:0000256" key="3">
    <source>
        <dbReference type="ARBA" id="ARBA00022723"/>
    </source>
</evidence>
<dbReference type="Pfam" id="PF12705">
    <property type="entry name" value="PDDEXK_1"/>
    <property type="match status" value="1"/>
</dbReference>
<dbReference type="Gene3D" id="3.40.50.300">
    <property type="entry name" value="P-loop containing nucleotide triphosphate hydrolases"/>
    <property type="match status" value="4"/>
</dbReference>
<evidence type="ECO:0000256" key="7">
    <source>
        <dbReference type="ARBA" id="ARBA00022806"/>
    </source>
</evidence>
<dbReference type="Pfam" id="PF21445">
    <property type="entry name" value="ADDB_N"/>
    <property type="match status" value="1"/>
</dbReference>
<keyword evidence="5" id="KW-0227">DNA damage</keyword>
<keyword evidence="9" id="KW-0067">ATP-binding</keyword>
<keyword evidence="4" id="KW-0547">Nucleotide-binding</keyword>
<evidence type="ECO:0000313" key="16">
    <source>
        <dbReference type="Proteomes" id="UP000003240"/>
    </source>
</evidence>
<evidence type="ECO:0000256" key="1">
    <source>
        <dbReference type="ARBA" id="ARBA00022485"/>
    </source>
</evidence>
<sequence length="1156" mass="130506">MDIRLLYGRAGAGKTCACLDEVREQAGRQQLGSPLILLTPEQATFQAERELAASGGFIAARVLGFRRLAQMVLSETGGAARPAASDLARRMIVRKILAEYGSQLGLLKQAARQRTFSQTLLTLLDECKAYGLKPQDLAGISVGQGDGRLLVKPALAAKLADLALVYGEYEAHMAGRYTDPSDYLSLMAERISRSHLIQSARIWLDGFDWFTGEEYRVLTALGQTAAQMTITLCLDDPANPEHRREESLYHRQWQTYEALKQFANQNGWDWREVPVESPGRYRAPLLGHIERCWAAYQTAPGPAADGSLIIAEAANCRVEVEAIARDMIRLCREKKYRWKDIAVLVANPASYMEILEITFADHDIPCFVDRPRPAGYHPLAEFLRSALDVILEQFDYEPVFRALKTGFIDLPAEDIDLLENYVLEFGIRGKHWTDEMPWDFVRRYSMEEDEEIKEKQQDKLDRIQAIRRASAGPLVAFARSLPRRGTAREYTGRVYELALELAIPDTLVRWSASAEQAGRLAQADEHRQVWNSVVELFDEIVASCGDDPISLREYRDILNEGLDGLTLGLIPAGLDHVLVTPLERVRLLRAKAVYLPGVNDGVLPPRVREEGLLTAADREELAALEWKLPPAGTSSAFAANYLMYTAMTRASDMLWVSYPLADAEGTGLQPSMAVRRLKELAPDCGVESFGLEPAAGTEKDYLAHPRQSVSLLTAALRRCLTCGQTDIDPLWREIYRFCLAEPQWKTYLARSLAGLFHVNQVRPLAVYTAGRLYTKDTVLRGSVTAFETYRACPFQHFARYGLNLKERPVFRLEAPGIGMLLHAVMRRFDELVREREPDRHWGDLTDEAVSALCEVCVDELAPKLQHEILFSSAQFRHWEKRLRRTVRRVIGRLAEFDRVSRFKPIALEQSFGREGGLPALVFDLDGGTKLELAGQIDRIDCAEHEGRNYLLIIDYKSGHATLRLPEVYYGLRLQLLTYLLAARQGARQLVGDDALPAGVLYCYLMNPKLSKDQYILPEKMIQELNGQLKMPGWVLADPRIIRSLDQEIQTWSKFTKVGLTKNDEILKAAAGSVKSMEEFELLLRHVGDQCVQTAGQILDGDIAIRPYKIEQQTACRYCRYRPVCQFDRLLPENQFQQLASLDDTAIMKLLNERRKP</sequence>
<dbReference type="EMBL" id="AFGF01000081">
    <property type="protein sequence ID" value="EGO63992.1"/>
    <property type="molecule type" value="Genomic_DNA"/>
</dbReference>
<evidence type="ECO:0000313" key="15">
    <source>
        <dbReference type="EMBL" id="EGO63992.1"/>
    </source>
</evidence>
<keyword evidence="11" id="KW-0411">Iron-sulfur</keyword>
<dbReference type="InterPro" id="IPR027417">
    <property type="entry name" value="P-loop_NTPase"/>
</dbReference>
<dbReference type="PROSITE" id="PS51217">
    <property type="entry name" value="UVRD_HELICASE_CTER"/>
    <property type="match status" value="1"/>
</dbReference>
<evidence type="ECO:0000256" key="8">
    <source>
        <dbReference type="ARBA" id="ARBA00022839"/>
    </source>
</evidence>
<evidence type="ECO:0000256" key="9">
    <source>
        <dbReference type="ARBA" id="ARBA00022840"/>
    </source>
</evidence>
<dbReference type="STRING" id="1009370.ALO_10239"/>
<dbReference type="AlphaFoldDB" id="F7NIZ5"/>
<evidence type="ECO:0000256" key="6">
    <source>
        <dbReference type="ARBA" id="ARBA00022801"/>
    </source>
</evidence>
<dbReference type="SUPFAM" id="SSF52540">
    <property type="entry name" value="P-loop containing nucleoside triphosphate hydrolases"/>
    <property type="match status" value="1"/>
</dbReference>
<dbReference type="Proteomes" id="UP000003240">
    <property type="component" value="Unassembled WGS sequence"/>
</dbReference>
<comment type="caution">
    <text evidence="15">The sequence shown here is derived from an EMBL/GenBank/DDBJ whole genome shotgun (WGS) entry which is preliminary data.</text>
</comment>
<dbReference type="InterPro" id="IPR014140">
    <property type="entry name" value="DNA_helicase_suAddB"/>
</dbReference>
<evidence type="ECO:0000256" key="4">
    <source>
        <dbReference type="ARBA" id="ARBA00022741"/>
    </source>
</evidence>
<keyword evidence="12" id="KW-0238">DNA-binding</keyword>
<evidence type="ECO:0000256" key="12">
    <source>
        <dbReference type="ARBA" id="ARBA00023125"/>
    </source>
</evidence>
<reference evidence="15 16" key="1">
    <citation type="journal article" date="2011" name="EMBO J.">
        <title>Structural diversity of bacterial flagellar motors.</title>
        <authorList>
            <person name="Chen S."/>
            <person name="Beeby M."/>
            <person name="Murphy G.E."/>
            <person name="Leadbetter J.R."/>
            <person name="Hendrixson D.R."/>
            <person name="Briegel A."/>
            <person name="Li Z."/>
            <person name="Shi J."/>
            <person name="Tocheva E.I."/>
            <person name="Muller A."/>
            <person name="Dobro M.J."/>
            <person name="Jensen G.J."/>
        </authorList>
    </citation>
    <scope>NUCLEOTIDE SEQUENCE [LARGE SCALE GENOMIC DNA]</scope>
    <source>
        <strain evidence="15 16">DSM 6540</strain>
    </source>
</reference>
<dbReference type="InterPro" id="IPR011604">
    <property type="entry name" value="PDDEXK-like_dom_sf"/>
</dbReference>
<proteinExistence type="predicted"/>
<keyword evidence="13" id="KW-0234">DNA repair</keyword>
<accession>F7NIZ5</accession>
<dbReference type="InterPro" id="IPR049035">
    <property type="entry name" value="ADDB_N"/>
</dbReference>
<dbReference type="GO" id="GO:0000724">
    <property type="term" value="P:double-strand break repair via homologous recombination"/>
    <property type="evidence" value="ECO:0007669"/>
    <property type="project" value="InterPro"/>
</dbReference>
<dbReference type="eggNOG" id="COG3857">
    <property type="taxonomic scope" value="Bacteria"/>
</dbReference>
<keyword evidence="7 15" id="KW-0347">Helicase</keyword>
<dbReference type="GO" id="GO:0003677">
    <property type="term" value="F:DNA binding"/>
    <property type="evidence" value="ECO:0007669"/>
    <property type="project" value="UniProtKB-KW"/>
</dbReference>
<dbReference type="InterPro" id="IPR038726">
    <property type="entry name" value="PDDEXK_AddAB-type"/>
</dbReference>
<feature type="domain" description="UvrD-like helicase C-terminal" evidence="14">
    <location>
        <begin position="277"/>
        <end position="575"/>
    </location>
</feature>
<dbReference type="OrthoDB" id="9758506at2"/>
<keyword evidence="3" id="KW-0479">Metal-binding</keyword>
<dbReference type="Gene3D" id="6.10.140.1030">
    <property type="match status" value="1"/>
</dbReference>
<dbReference type="RefSeq" id="WP_004573326.1">
    <property type="nucleotide sequence ID" value="NZ_AFGF01000081.1"/>
</dbReference>
<keyword evidence="8" id="KW-0269">Exonuclease</keyword>
<dbReference type="GO" id="GO:0004527">
    <property type="term" value="F:exonuclease activity"/>
    <property type="evidence" value="ECO:0007669"/>
    <property type="project" value="UniProtKB-KW"/>
</dbReference>
<dbReference type="InterPro" id="IPR014017">
    <property type="entry name" value="DNA_helicase_UvrD-like_C"/>
</dbReference>
<name>F7NIZ5_9FIRM</name>
<evidence type="ECO:0000256" key="10">
    <source>
        <dbReference type="ARBA" id="ARBA00023004"/>
    </source>
</evidence>
<dbReference type="GO" id="GO:0005524">
    <property type="term" value="F:ATP binding"/>
    <property type="evidence" value="ECO:0007669"/>
    <property type="project" value="UniProtKB-KW"/>
</dbReference>
<dbReference type="GO" id="GO:0046872">
    <property type="term" value="F:metal ion binding"/>
    <property type="evidence" value="ECO:0007669"/>
    <property type="project" value="UniProtKB-KW"/>
</dbReference>
<keyword evidence="6" id="KW-0378">Hydrolase</keyword>
<evidence type="ECO:0000256" key="2">
    <source>
        <dbReference type="ARBA" id="ARBA00022722"/>
    </source>
</evidence>
<keyword evidence="16" id="KW-1185">Reference proteome</keyword>
<evidence type="ECO:0000256" key="5">
    <source>
        <dbReference type="ARBA" id="ARBA00022763"/>
    </source>
</evidence>
<keyword evidence="1" id="KW-0004">4Fe-4S</keyword>